<evidence type="ECO:0000313" key="5">
    <source>
        <dbReference type="Proteomes" id="UP000053776"/>
    </source>
</evidence>
<dbReference type="InterPro" id="IPR013584">
    <property type="entry name" value="RAP"/>
</dbReference>
<dbReference type="AlphaFoldDB" id="A0A0J9TD83"/>
<evidence type="ECO:0000256" key="1">
    <source>
        <dbReference type="SAM" id="MobiDB-lite"/>
    </source>
</evidence>
<feature type="region of interest" description="Disordered" evidence="1">
    <location>
        <begin position="338"/>
        <end position="408"/>
    </location>
</feature>
<dbReference type="OrthoDB" id="2019031at2759"/>
<dbReference type="PANTHER" id="PTHR21228:SF40">
    <property type="entry name" value="LD45607P"/>
    <property type="match status" value="1"/>
</dbReference>
<dbReference type="GO" id="GO:0044528">
    <property type="term" value="P:regulation of mitochondrial mRNA stability"/>
    <property type="evidence" value="ECO:0007669"/>
    <property type="project" value="TreeGrafter"/>
</dbReference>
<dbReference type="SMART" id="SM00952">
    <property type="entry name" value="RAP"/>
    <property type="match status" value="1"/>
</dbReference>
<organism evidence="4 5">
    <name type="scientific">Plasmodium vivax Mauritania I</name>
    <dbReference type="NCBI Taxonomy" id="1035515"/>
    <lineage>
        <taxon>Eukaryota</taxon>
        <taxon>Sar</taxon>
        <taxon>Alveolata</taxon>
        <taxon>Apicomplexa</taxon>
        <taxon>Aconoidasida</taxon>
        <taxon>Haemosporida</taxon>
        <taxon>Plasmodiidae</taxon>
        <taxon>Plasmodium</taxon>
        <taxon>Plasmodium (Plasmodium)</taxon>
    </lineage>
</organism>
<evidence type="ECO:0000259" key="3">
    <source>
        <dbReference type="PROSITE" id="PS51286"/>
    </source>
</evidence>
<keyword evidence="2" id="KW-0812">Transmembrane</keyword>
<dbReference type="Pfam" id="PF08373">
    <property type="entry name" value="RAP"/>
    <property type="match status" value="1"/>
</dbReference>
<gene>
    <name evidence="4" type="ORF">PVMG_01225</name>
</gene>
<dbReference type="GO" id="GO:0003723">
    <property type="term" value="F:RNA binding"/>
    <property type="evidence" value="ECO:0007669"/>
    <property type="project" value="TreeGrafter"/>
</dbReference>
<dbReference type="GO" id="GO:0000963">
    <property type="term" value="P:mitochondrial RNA processing"/>
    <property type="evidence" value="ECO:0007669"/>
    <property type="project" value="TreeGrafter"/>
</dbReference>
<sequence length="1203" mass="135009">MLRCTQLKGCRKSKGLMLTLLTIICFFVKLYLFKKTNPRNSSHYYLALFRRNGNLPLLHQNCGKPFTKRHNFGRGTHRCDDSGSVHQRKRRKTILFVTRFSLTGGAKDGKRGRSVTRGLPRRTCLRLTSGEDQYNSFGGAAHEVNINGGGSNGESANGGSANGGSANGGSANGENPNAKGDPPQISGNRKKKKTNFKFTSWNNTNEMNSFDLEKYSKHNEPVSGEDFSPVFQSAYYSAKRTSEKPSANHSNIIINQEIVNALSVEELFDVLNKHSESAKTDAEKRKVFNEVNIVTAYHRIAKHVKNKNYRWRGEGRGRQGGAASSDFDPVTFSLFETYSPAGGWHQSGGRPSGERSTEEWPSEAQPTGELPSEEQPTGELPTGELPTGELPTEQTQREEDRPPCNNHANLLTRRTYSSIYALMKQTLLTNAPVITKHVANIAWASAILSNREVDLWQNIKKRFFQNANNFKAQEISIILWSFSAIKCELITTQEEFISVNSCLVKYLKEHKFKAQEFSNVIWAIATSGCCNYDLLVSLYNYALDIFDSLLLKDVATILYSLSIFAADSSNKDILHVVRENHLRKFGLEEDYLTISKLNTGPTNGLHNPFGKKFSHFERTSGDPLSDGTPSSLVTKKNTTSDKKYAAFLLFENFLVYSLERIAKEKDKMTMRTWSSIFWPCANVGLGLYRDVPAQHRLRYYGGGGEGSALHGGCADRGSGEANAALRADAPEEAAPPPKCKPYVHIIDGEYVFPLMGEEKPHQKGCAQLNQREMADLGIGVPLDIYNRKENKAGHSSSQKTHVKAWDGNHVEAANGQAVGRSDTVQVNGLEETHNGKQSIDANGSLPRGDPNEEKHANSPISEMNKPVWNAPLGGSTPTSVGKKSPEEEPPQRRSNPKGGQIDEEKYARFMNHLSDKAEDESLYNDTNGSMTMVKLLNLFHSHLKEKVIKWTKCEVQSIANILWSLSILNLFPSSIFENALHECNKRFIKYGKKKNSSKLQFFISQIHQSQLYQAAFAYCLFIMRKNSKEGGAQMGRRYEQAVNPNDRIDNNASLKRQIQATFDKHFKVSLNTLNIWKKQLARNQRREEKNQISSSVHKKISNDLRHLSIFHHNEYFILDSLLVDVYVPRSRVVIEIDGPSHFLQKGRLILYNPNSLFKKRLLRALGFSVISISISDHTFMFSALNTLSFVKQFLSNVNFGRDG</sequence>
<evidence type="ECO:0000256" key="2">
    <source>
        <dbReference type="SAM" id="Phobius"/>
    </source>
</evidence>
<dbReference type="GO" id="GO:0035770">
    <property type="term" value="C:ribonucleoprotein granule"/>
    <property type="evidence" value="ECO:0007669"/>
    <property type="project" value="TreeGrafter"/>
</dbReference>
<feature type="transmembrane region" description="Helical" evidence="2">
    <location>
        <begin position="15"/>
        <end position="33"/>
    </location>
</feature>
<dbReference type="GO" id="GO:0005759">
    <property type="term" value="C:mitochondrial matrix"/>
    <property type="evidence" value="ECO:0007669"/>
    <property type="project" value="TreeGrafter"/>
</dbReference>
<dbReference type="PROSITE" id="PS51286">
    <property type="entry name" value="RAP"/>
    <property type="match status" value="1"/>
</dbReference>
<dbReference type="EMBL" id="KQ235063">
    <property type="protein sequence ID" value="KMZ92637.1"/>
    <property type="molecule type" value="Genomic_DNA"/>
</dbReference>
<dbReference type="InterPro" id="IPR050870">
    <property type="entry name" value="FAST_kinase"/>
</dbReference>
<dbReference type="PANTHER" id="PTHR21228">
    <property type="entry name" value="FAST LEU-RICH DOMAIN-CONTAINING"/>
    <property type="match status" value="1"/>
</dbReference>
<feature type="region of interest" description="Disordered" evidence="1">
    <location>
        <begin position="145"/>
        <end position="193"/>
    </location>
</feature>
<feature type="region of interest" description="Disordered" evidence="1">
    <location>
        <begin position="830"/>
        <end position="903"/>
    </location>
</feature>
<feature type="domain" description="RAP" evidence="3">
    <location>
        <begin position="1132"/>
        <end position="1192"/>
    </location>
</feature>
<dbReference type="Proteomes" id="UP000053776">
    <property type="component" value="Unassembled WGS sequence"/>
</dbReference>
<protein>
    <recommendedName>
        <fullName evidence="3">RAP domain-containing protein</fullName>
    </recommendedName>
</protein>
<keyword evidence="2" id="KW-0472">Membrane</keyword>
<reference evidence="4 5" key="1">
    <citation type="submission" date="2011-08" db="EMBL/GenBank/DDBJ databases">
        <title>The Genome Sequence of Plasmodium vivax Mauritania I.</title>
        <authorList>
            <consortium name="The Broad Institute Genome Sequencing Platform"/>
            <consortium name="The Broad Institute Genome Sequencing Center for Infectious Disease"/>
            <person name="Neafsey D."/>
            <person name="Carlton J."/>
            <person name="Barnwell J."/>
            <person name="Collins W."/>
            <person name="Escalante A."/>
            <person name="Mullikin J."/>
            <person name="Saul A."/>
            <person name="Guigo R."/>
            <person name="Camara F."/>
            <person name="Young S.K."/>
            <person name="Zeng Q."/>
            <person name="Gargeya S."/>
            <person name="Fitzgerald M."/>
            <person name="Haas B."/>
            <person name="Abouelleil A."/>
            <person name="Alvarado L."/>
            <person name="Arachchi H.M."/>
            <person name="Berlin A."/>
            <person name="Brown A."/>
            <person name="Chapman S.B."/>
            <person name="Chen Z."/>
            <person name="Dunbar C."/>
            <person name="Freedman E."/>
            <person name="Gearin G."/>
            <person name="Gellesch M."/>
            <person name="Goldberg J."/>
            <person name="Griggs A."/>
            <person name="Gujja S."/>
            <person name="Heiman D."/>
            <person name="Howarth C."/>
            <person name="Larson L."/>
            <person name="Lui A."/>
            <person name="MacDonald P.J.P."/>
            <person name="Montmayeur A."/>
            <person name="Murphy C."/>
            <person name="Neiman D."/>
            <person name="Pearson M."/>
            <person name="Priest M."/>
            <person name="Roberts A."/>
            <person name="Saif S."/>
            <person name="Shea T."/>
            <person name="Shenoy N."/>
            <person name="Sisk P."/>
            <person name="Stolte C."/>
            <person name="Sykes S."/>
            <person name="Wortman J."/>
            <person name="Nusbaum C."/>
            <person name="Birren B."/>
        </authorList>
    </citation>
    <scope>NUCLEOTIDE SEQUENCE [LARGE SCALE GENOMIC DNA]</scope>
    <source>
        <strain evidence="4 5">Mauritania I</strain>
    </source>
</reference>
<proteinExistence type="predicted"/>
<feature type="compositionally biased region" description="Gly residues" evidence="1">
    <location>
        <begin position="160"/>
        <end position="171"/>
    </location>
</feature>
<name>A0A0J9TD83_PLAVI</name>
<accession>A0A0J9TD83</accession>
<evidence type="ECO:0000313" key="4">
    <source>
        <dbReference type="EMBL" id="KMZ92637.1"/>
    </source>
</evidence>
<keyword evidence="2" id="KW-1133">Transmembrane helix</keyword>